<organism evidence="3 4">
    <name type="scientific">Halomonas elongata</name>
    <dbReference type="NCBI Taxonomy" id="2746"/>
    <lineage>
        <taxon>Bacteria</taxon>
        <taxon>Pseudomonadati</taxon>
        <taxon>Pseudomonadota</taxon>
        <taxon>Gammaproteobacteria</taxon>
        <taxon>Oceanospirillales</taxon>
        <taxon>Halomonadaceae</taxon>
        <taxon>Halomonas</taxon>
    </lineage>
</organism>
<dbReference type="SUPFAM" id="SSF53335">
    <property type="entry name" value="S-adenosyl-L-methionine-dependent methyltransferases"/>
    <property type="match status" value="1"/>
</dbReference>
<dbReference type="GO" id="GO:0032259">
    <property type="term" value="P:methylation"/>
    <property type="evidence" value="ECO:0007669"/>
    <property type="project" value="UniProtKB-KW"/>
</dbReference>
<dbReference type="AlphaFoldDB" id="A0A1B8P1Z0"/>
<name>A0A1B8P1Z0_HALEL</name>
<evidence type="ECO:0000256" key="1">
    <source>
        <dbReference type="SAM" id="MobiDB-lite"/>
    </source>
</evidence>
<feature type="compositionally biased region" description="Basic and acidic residues" evidence="1">
    <location>
        <begin position="248"/>
        <end position="258"/>
    </location>
</feature>
<dbReference type="GO" id="GO:0008757">
    <property type="term" value="F:S-adenosylmethionine-dependent methyltransferase activity"/>
    <property type="evidence" value="ECO:0007669"/>
    <property type="project" value="InterPro"/>
</dbReference>
<protein>
    <submittedName>
        <fullName evidence="3">Methyltransferase domain protein</fullName>
    </submittedName>
</protein>
<dbReference type="EMBL" id="MAJD01000001">
    <property type="protein sequence ID" value="OBX36296.1"/>
    <property type="molecule type" value="Genomic_DNA"/>
</dbReference>
<dbReference type="InterPro" id="IPR013216">
    <property type="entry name" value="Methyltransf_11"/>
</dbReference>
<keyword evidence="3" id="KW-0808">Transferase</keyword>
<feature type="domain" description="Methyltransferase type 11" evidence="2">
    <location>
        <begin position="81"/>
        <end position="131"/>
    </location>
</feature>
<dbReference type="PATRIC" id="fig|2746.7.peg.652"/>
<dbReference type="OMA" id="CEEQAWP"/>
<evidence type="ECO:0000259" key="2">
    <source>
        <dbReference type="Pfam" id="PF08241"/>
    </source>
</evidence>
<comment type="caution">
    <text evidence="3">The sequence shown here is derived from an EMBL/GenBank/DDBJ whole genome shotgun (WGS) entry which is preliminary data.</text>
</comment>
<feature type="region of interest" description="Disordered" evidence="1">
    <location>
        <begin position="223"/>
        <end position="258"/>
    </location>
</feature>
<sequence length="258" mass="28754">MSNSREAMALARLADEGRRYWASASGQAIWRAERACIGPLCERWFGPHALELGFGPALTDMCPVHHSIRWSPTEELVEVPSTLVCPPDALPLPDGCLSLVVVHHLLEVLPNPHHVLQEAARVTADEGHLVLFAWSPFGIAGGARLWPERRRHFPGRGRWRSPARLRDWLTFVDFETHRVDYCGFRLPGGLARNAVLETVGRRHNLPLGDCYMIHARRRSQLAQPRRGKVSFAPPLPGSALGGATRIGRQSDKKVKEGE</sequence>
<dbReference type="Proteomes" id="UP000092504">
    <property type="component" value="Unassembled WGS sequence"/>
</dbReference>
<dbReference type="RefSeq" id="WP_013332449.1">
    <property type="nucleotide sequence ID" value="NZ_CP087224.1"/>
</dbReference>
<dbReference type="Pfam" id="PF08241">
    <property type="entry name" value="Methyltransf_11"/>
    <property type="match status" value="1"/>
</dbReference>
<dbReference type="Gene3D" id="3.40.50.150">
    <property type="entry name" value="Vaccinia Virus protein VP39"/>
    <property type="match status" value="1"/>
</dbReference>
<proteinExistence type="predicted"/>
<gene>
    <name evidence="3" type="ORF">A8U91_00637</name>
</gene>
<evidence type="ECO:0000313" key="4">
    <source>
        <dbReference type="Proteomes" id="UP000092504"/>
    </source>
</evidence>
<evidence type="ECO:0000313" key="3">
    <source>
        <dbReference type="EMBL" id="OBX36296.1"/>
    </source>
</evidence>
<dbReference type="InterPro" id="IPR029063">
    <property type="entry name" value="SAM-dependent_MTases_sf"/>
</dbReference>
<dbReference type="GeneID" id="91010029"/>
<accession>A0A1B8P1Z0</accession>
<keyword evidence="3" id="KW-0489">Methyltransferase</keyword>
<reference evidence="3 4" key="1">
    <citation type="submission" date="2016-06" db="EMBL/GenBank/DDBJ databases">
        <title>Genome sequence of halotolerant plant growth promoting strain of Halomonas elongata HEK1 isolated from salterns of Rann of Kutch, Gujarat, India.</title>
        <authorList>
            <person name="Gaba S."/>
            <person name="Singh R.N."/>
            <person name="Abrol S."/>
            <person name="Kaushik R."/>
            <person name="Saxena A.K."/>
        </authorList>
    </citation>
    <scope>NUCLEOTIDE SEQUENCE [LARGE SCALE GENOMIC DNA]</scope>
    <source>
        <strain evidence="3 4">HEK1</strain>
    </source>
</reference>